<feature type="domain" description="Chorismate-utilising enzyme C-terminal" evidence="6">
    <location>
        <begin position="90"/>
        <end position="349"/>
    </location>
</feature>
<dbReference type="InterPro" id="IPR004561">
    <property type="entry name" value="IsoChor_synthase"/>
</dbReference>
<comment type="catalytic activity">
    <reaction evidence="1">
        <text>chorismate = isochorismate</text>
        <dbReference type="Rhea" id="RHEA:18985"/>
        <dbReference type="ChEBI" id="CHEBI:29748"/>
        <dbReference type="ChEBI" id="CHEBI:29780"/>
        <dbReference type="EC" id="5.4.4.2"/>
    </reaction>
</comment>
<dbReference type="OrthoDB" id="9806579at2"/>
<comment type="similarity">
    <text evidence="2">Belongs to the isochorismate synthase family.</text>
</comment>
<reference evidence="8" key="1">
    <citation type="submission" date="2017-06" db="EMBL/GenBank/DDBJ databases">
        <authorList>
            <person name="Varghese N."/>
            <person name="Submissions S."/>
        </authorList>
    </citation>
    <scope>NUCLEOTIDE SEQUENCE [LARGE SCALE GENOMIC DNA]</scope>
    <source>
        <strain evidence="8">JCM 23211</strain>
    </source>
</reference>
<dbReference type="STRING" id="398843.A3K89_16530"/>
<dbReference type="GO" id="GO:0008909">
    <property type="term" value="F:isochorismate synthase activity"/>
    <property type="evidence" value="ECO:0007669"/>
    <property type="project" value="UniProtKB-EC"/>
</dbReference>
<keyword evidence="8" id="KW-1185">Reference proteome</keyword>
<keyword evidence="4" id="KW-0413">Isomerase</keyword>
<evidence type="ECO:0000259" key="6">
    <source>
        <dbReference type="Pfam" id="PF00425"/>
    </source>
</evidence>
<evidence type="ECO:0000256" key="4">
    <source>
        <dbReference type="ARBA" id="ARBA00023235"/>
    </source>
</evidence>
<evidence type="ECO:0000256" key="5">
    <source>
        <dbReference type="ARBA" id="ARBA00041564"/>
    </source>
</evidence>
<dbReference type="PANTHER" id="PTHR42839:SF2">
    <property type="entry name" value="ISOCHORISMATE SYNTHASE ENTC"/>
    <property type="match status" value="1"/>
</dbReference>
<organism evidence="7 8">
    <name type="scientific">Rhodococcoides kyotonense</name>
    <dbReference type="NCBI Taxonomy" id="398843"/>
    <lineage>
        <taxon>Bacteria</taxon>
        <taxon>Bacillati</taxon>
        <taxon>Actinomycetota</taxon>
        <taxon>Actinomycetes</taxon>
        <taxon>Mycobacteriales</taxon>
        <taxon>Nocardiaceae</taxon>
        <taxon>Rhodococcoides</taxon>
    </lineage>
</organism>
<dbReference type="SUPFAM" id="SSF56322">
    <property type="entry name" value="ADC synthase"/>
    <property type="match status" value="1"/>
</dbReference>
<evidence type="ECO:0000313" key="7">
    <source>
        <dbReference type="EMBL" id="SNS67819.1"/>
    </source>
</evidence>
<dbReference type="Proteomes" id="UP000198327">
    <property type="component" value="Unassembled WGS sequence"/>
</dbReference>
<evidence type="ECO:0000256" key="2">
    <source>
        <dbReference type="ARBA" id="ARBA00005297"/>
    </source>
</evidence>
<dbReference type="EC" id="5.4.4.2" evidence="3"/>
<dbReference type="RefSeq" id="WP_089245145.1">
    <property type="nucleotide sequence ID" value="NZ_FZOW01000004.1"/>
</dbReference>
<dbReference type="InterPro" id="IPR005801">
    <property type="entry name" value="ADC_synthase"/>
</dbReference>
<dbReference type="Pfam" id="PF00425">
    <property type="entry name" value="Chorismate_bind"/>
    <property type="match status" value="1"/>
</dbReference>
<accession>A0A239GFA2</accession>
<dbReference type="AlphaFoldDB" id="A0A239GFA2"/>
<evidence type="ECO:0000256" key="1">
    <source>
        <dbReference type="ARBA" id="ARBA00000799"/>
    </source>
</evidence>
<dbReference type="NCBIfam" id="TIGR00543">
    <property type="entry name" value="isochor_syn"/>
    <property type="match status" value="1"/>
</dbReference>
<dbReference type="EMBL" id="FZOW01000004">
    <property type="protein sequence ID" value="SNS67819.1"/>
    <property type="molecule type" value="Genomic_DNA"/>
</dbReference>
<dbReference type="PANTHER" id="PTHR42839">
    <property type="entry name" value="ISOCHORISMATE SYNTHASE ENTC"/>
    <property type="match status" value="1"/>
</dbReference>
<evidence type="ECO:0000313" key="8">
    <source>
        <dbReference type="Proteomes" id="UP000198327"/>
    </source>
</evidence>
<name>A0A239GFA2_9NOCA</name>
<dbReference type="InterPro" id="IPR015890">
    <property type="entry name" value="Chorismate_C"/>
</dbReference>
<gene>
    <name evidence="7" type="ORF">SAMN05421642_104213</name>
</gene>
<dbReference type="Gene3D" id="3.60.120.10">
    <property type="entry name" value="Anthranilate synthase"/>
    <property type="match status" value="1"/>
</dbReference>
<protein>
    <recommendedName>
        <fullName evidence="3">isochorismate synthase</fullName>
        <ecNumber evidence="3">5.4.4.2</ecNumber>
    </recommendedName>
    <alternativeName>
        <fullName evidence="5">Isochorismate mutase</fullName>
    </alternativeName>
</protein>
<evidence type="ECO:0000256" key="3">
    <source>
        <dbReference type="ARBA" id="ARBA00012824"/>
    </source>
</evidence>
<proteinExistence type="inferred from homology"/>
<sequence>MRASFILSRHDHSVEAVGVERSFSTLTDAVDAVRSGGSVVGALPFDVSGPLALVEPTELVRTDGPWFSGTALPPLPTVHVGQQLPASDMHVERVRRLVDSLRQGSVQKVVLARALELLADSPIDPLSLLDALVRADPLGNGYSVDLSAAGGRYAGRHLVGASPELLVRRRGRTVSCHPFAGTAARSSDPTTDAAIAERLAASAKDQAEHRFVVDEIRAALEPLCSEVIVPDAPQLSSTPQLWHLSSPITGTLRETATTALDLALVLHPTAAVAGVPRAAAMETIADIEGPRGFYAGAVGWTDHAGDGEWMVAIRCAELAADGLSAVATAGGGIVEASDPDAELAETTAKFRTILSALRAS</sequence>